<evidence type="ECO:0000256" key="6">
    <source>
        <dbReference type="SAM" id="Phobius"/>
    </source>
</evidence>
<feature type="transmembrane region" description="Helical" evidence="6">
    <location>
        <begin position="461"/>
        <end position="482"/>
    </location>
</feature>
<dbReference type="GO" id="GO:0005886">
    <property type="term" value="C:plasma membrane"/>
    <property type="evidence" value="ECO:0007669"/>
    <property type="project" value="UniProtKB-SubCell"/>
</dbReference>
<dbReference type="EMBL" id="CACRUA010000009">
    <property type="protein sequence ID" value="VYT93599.1"/>
    <property type="molecule type" value="Genomic_DNA"/>
</dbReference>
<dbReference type="PANTHER" id="PTHR30250:SF26">
    <property type="entry name" value="PSMA PROTEIN"/>
    <property type="match status" value="1"/>
</dbReference>
<keyword evidence="2" id="KW-1003">Cell membrane</keyword>
<feature type="transmembrane region" description="Helical" evidence="6">
    <location>
        <begin position="224"/>
        <end position="250"/>
    </location>
</feature>
<name>A0A6N3AM51_CLOSY</name>
<feature type="transmembrane region" description="Helical" evidence="6">
    <location>
        <begin position="376"/>
        <end position="394"/>
    </location>
</feature>
<evidence type="ECO:0000256" key="2">
    <source>
        <dbReference type="ARBA" id="ARBA00022475"/>
    </source>
</evidence>
<gene>
    <name evidence="7" type="ORF">CSLFYP84_00955</name>
</gene>
<feature type="transmembrane region" description="Helical" evidence="6">
    <location>
        <begin position="400"/>
        <end position="420"/>
    </location>
</feature>
<keyword evidence="5 6" id="KW-0472">Membrane</keyword>
<proteinExistence type="predicted"/>
<accession>A0A6N3AM51</accession>
<dbReference type="PANTHER" id="PTHR30250">
    <property type="entry name" value="PST FAMILY PREDICTED COLANIC ACID TRANSPORTER"/>
    <property type="match status" value="1"/>
</dbReference>
<feature type="transmembrane region" description="Helical" evidence="6">
    <location>
        <begin position="181"/>
        <end position="203"/>
    </location>
</feature>
<feature type="transmembrane region" description="Helical" evidence="6">
    <location>
        <begin position="90"/>
        <end position="112"/>
    </location>
</feature>
<feature type="transmembrane region" description="Helical" evidence="6">
    <location>
        <begin position="346"/>
        <end position="369"/>
    </location>
</feature>
<feature type="transmembrane region" description="Helical" evidence="6">
    <location>
        <begin position="153"/>
        <end position="175"/>
    </location>
</feature>
<dbReference type="InterPro" id="IPR050833">
    <property type="entry name" value="Poly_Biosynth_Transport"/>
</dbReference>
<feature type="transmembrane region" description="Helical" evidence="6">
    <location>
        <begin position="51"/>
        <end position="70"/>
    </location>
</feature>
<evidence type="ECO:0000256" key="4">
    <source>
        <dbReference type="ARBA" id="ARBA00022989"/>
    </source>
</evidence>
<feature type="transmembrane region" description="Helical" evidence="6">
    <location>
        <begin position="124"/>
        <end position="141"/>
    </location>
</feature>
<comment type="subcellular location">
    <subcellularLocation>
        <location evidence="1">Cell membrane</location>
        <topology evidence="1">Multi-pass membrane protein</topology>
    </subcellularLocation>
</comment>
<dbReference type="AlphaFoldDB" id="A0A6N3AM51"/>
<sequence length="504" mass="57323">MRSKQALKNVVSNLFLQIVTAISGLLLPRFYLLVYGSAMNGMVSSVSQFMAYLMLVEAGISAASIVSLYAPLADDNQENINGVLSAVKKFYLQSGMLYAILVLLLLILYPYLISEQIQPNITRWIIAILSFSNLVDYLFLGKYRVLLTADQKGYIVVLTQVLGTILNTVFAIILMNYGYSIVIVKLISTFVYILRSGIIYSYVKKKYPYLNFNVRPKLNALSQHWAALVHQIAGVVLNNTNIVIMTLFIGKASLLEISVYTIYQMVLNLIQTVVSSFSTALSAGFGEVVSKREEHTLYKAYSNYEYVFFILLYIAFTCLGLLYIPFIKLYTAEISDTNYIRPLTSILFTLIGFTSCIRVPGITIICAFGQYRQTQWRAVVEAIINIMVAILLVVKLGINGVLIGTLAAFIFSSAHVLYYNNRYLLNGTIKKTVVRILRNLIAFFVYFFWVEKFLKLTVSTYYEWFIKAIEVGITSTFWYLIVNFISEKDEMQNAWRRIISILKR</sequence>
<feature type="transmembrane region" description="Helical" evidence="6">
    <location>
        <begin position="12"/>
        <end position="31"/>
    </location>
</feature>
<evidence type="ECO:0000313" key="7">
    <source>
        <dbReference type="EMBL" id="VYT93599.1"/>
    </source>
</evidence>
<dbReference type="RefSeq" id="WP_156684415.1">
    <property type="nucleotide sequence ID" value="NZ_CACRUA010000009.1"/>
</dbReference>
<reference evidence="7" key="1">
    <citation type="submission" date="2019-11" db="EMBL/GenBank/DDBJ databases">
        <authorList>
            <person name="Feng L."/>
        </authorList>
    </citation>
    <scope>NUCLEOTIDE SEQUENCE</scope>
    <source>
        <strain evidence="7">CsymbiosumLFYP84</strain>
    </source>
</reference>
<evidence type="ECO:0000256" key="1">
    <source>
        <dbReference type="ARBA" id="ARBA00004651"/>
    </source>
</evidence>
<protein>
    <submittedName>
        <fullName evidence="7">Polysaccharide biosynthesis protein</fullName>
    </submittedName>
</protein>
<evidence type="ECO:0000256" key="3">
    <source>
        <dbReference type="ARBA" id="ARBA00022692"/>
    </source>
</evidence>
<organism evidence="7">
    <name type="scientific">Clostridium symbiosum</name>
    <name type="common">Bacteroides symbiosus</name>
    <dbReference type="NCBI Taxonomy" id="1512"/>
    <lineage>
        <taxon>Bacteria</taxon>
        <taxon>Bacillati</taxon>
        <taxon>Bacillota</taxon>
        <taxon>Clostridia</taxon>
        <taxon>Lachnospirales</taxon>
        <taxon>Lachnospiraceae</taxon>
        <taxon>Otoolea</taxon>
    </lineage>
</organism>
<keyword evidence="3 6" id="KW-0812">Transmembrane</keyword>
<feature type="transmembrane region" description="Helical" evidence="6">
    <location>
        <begin position="262"/>
        <end position="285"/>
    </location>
</feature>
<feature type="transmembrane region" description="Helical" evidence="6">
    <location>
        <begin position="306"/>
        <end position="326"/>
    </location>
</feature>
<feature type="transmembrane region" description="Helical" evidence="6">
    <location>
        <begin position="432"/>
        <end position="449"/>
    </location>
</feature>
<keyword evidence="4 6" id="KW-1133">Transmembrane helix</keyword>
<evidence type="ECO:0000256" key="5">
    <source>
        <dbReference type="ARBA" id="ARBA00023136"/>
    </source>
</evidence>